<proteinExistence type="predicted"/>
<keyword evidence="2" id="KW-0238">DNA-binding</keyword>
<keyword evidence="1" id="KW-0805">Transcription regulation</keyword>
<keyword evidence="6" id="KW-1185">Reference proteome</keyword>
<dbReference type="InterPro" id="IPR036388">
    <property type="entry name" value="WH-like_DNA-bd_sf"/>
</dbReference>
<dbReference type="EMBL" id="JAAVJL010000001">
    <property type="protein sequence ID" value="NMF59279.1"/>
    <property type="molecule type" value="Genomic_DNA"/>
</dbReference>
<gene>
    <name evidence="5" type="ORF">HC246_14955</name>
</gene>
<name>A0ABX1LWW3_9CYAN</name>
<evidence type="ECO:0000313" key="6">
    <source>
        <dbReference type="Proteomes" id="UP000738376"/>
    </source>
</evidence>
<dbReference type="RefSeq" id="WP_169364076.1">
    <property type="nucleotide sequence ID" value="NZ_JAAVJL010000001.1"/>
</dbReference>
<dbReference type="Proteomes" id="UP000738376">
    <property type="component" value="Unassembled WGS sequence"/>
</dbReference>
<evidence type="ECO:0000256" key="1">
    <source>
        <dbReference type="ARBA" id="ARBA00023015"/>
    </source>
</evidence>
<dbReference type="PROSITE" id="PS51118">
    <property type="entry name" value="HTH_HXLR"/>
    <property type="match status" value="1"/>
</dbReference>
<comment type="caution">
    <text evidence="5">The sequence shown here is derived from an EMBL/GenBank/DDBJ whole genome shotgun (WGS) entry which is preliminary data.</text>
</comment>
<dbReference type="Gene3D" id="1.10.10.10">
    <property type="entry name" value="Winged helix-like DNA-binding domain superfamily/Winged helix DNA-binding domain"/>
    <property type="match status" value="1"/>
</dbReference>
<feature type="domain" description="HTH hxlR-type" evidence="4">
    <location>
        <begin position="9"/>
        <end position="108"/>
    </location>
</feature>
<dbReference type="InterPro" id="IPR036390">
    <property type="entry name" value="WH_DNA-bd_sf"/>
</dbReference>
<protein>
    <submittedName>
        <fullName evidence="5">Helix-turn-helix transcriptional regulator</fullName>
    </submittedName>
</protein>
<evidence type="ECO:0000256" key="3">
    <source>
        <dbReference type="ARBA" id="ARBA00023163"/>
    </source>
</evidence>
<dbReference type="PANTHER" id="PTHR33204">
    <property type="entry name" value="TRANSCRIPTIONAL REGULATOR, MARR FAMILY"/>
    <property type="match status" value="1"/>
</dbReference>
<dbReference type="SUPFAM" id="SSF46785">
    <property type="entry name" value="Winged helix' DNA-binding domain"/>
    <property type="match status" value="1"/>
</dbReference>
<evidence type="ECO:0000256" key="2">
    <source>
        <dbReference type="ARBA" id="ARBA00023125"/>
    </source>
</evidence>
<reference evidence="5 6" key="1">
    <citation type="submission" date="2020-03" db="EMBL/GenBank/DDBJ databases">
        <title>Draft Genome Sequence of 2-Methylisoborneol Producing Pseudanabaena yagii Strain GIHE-NHR1 Isolated from North Han River in South Korea.</title>
        <authorList>
            <person name="Jeong J."/>
        </authorList>
    </citation>
    <scope>NUCLEOTIDE SEQUENCE [LARGE SCALE GENOMIC DNA]</scope>
    <source>
        <strain evidence="5 6">GIHE-NHR1</strain>
    </source>
</reference>
<sequence length="131" mass="14915">MSQPRRSPCPVSCTLDLIGDRWTLLVIRDMMFFGKQRFEEFLESPEGISTNILANRLKLLEDLGLVAKQPYSNHSRRMNYHLTDQGRSLRPVLKVIIAWGLKHIPDTQILLDRPSDAGVSASFAVESIHNK</sequence>
<keyword evidence="3" id="KW-0804">Transcription</keyword>
<evidence type="ECO:0000259" key="4">
    <source>
        <dbReference type="PROSITE" id="PS51118"/>
    </source>
</evidence>
<evidence type="ECO:0000313" key="5">
    <source>
        <dbReference type="EMBL" id="NMF59279.1"/>
    </source>
</evidence>
<dbReference type="InterPro" id="IPR002577">
    <property type="entry name" value="HTH_HxlR"/>
</dbReference>
<accession>A0ABX1LWW3</accession>
<dbReference type="Pfam" id="PF01638">
    <property type="entry name" value="HxlR"/>
    <property type="match status" value="1"/>
</dbReference>
<dbReference type="PANTHER" id="PTHR33204:SF37">
    <property type="entry name" value="HTH-TYPE TRANSCRIPTIONAL REGULATOR YODB"/>
    <property type="match status" value="1"/>
</dbReference>
<organism evidence="5 6">
    <name type="scientific">Pseudanabaena yagii GIHE-NHR1</name>
    <dbReference type="NCBI Taxonomy" id="2722753"/>
    <lineage>
        <taxon>Bacteria</taxon>
        <taxon>Bacillati</taxon>
        <taxon>Cyanobacteriota</taxon>
        <taxon>Cyanophyceae</taxon>
        <taxon>Pseudanabaenales</taxon>
        <taxon>Pseudanabaenaceae</taxon>
        <taxon>Pseudanabaena</taxon>
        <taxon>Pseudanabaena yagii</taxon>
    </lineage>
</organism>